<dbReference type="PANTHER" id="PTHR33392:SF6">
    <property type="entry name" value="POLYISOPRENYL-TEICHOIC ACID--PEPTIDOGLYCAN TEICHOIC ACID TRANSFERASE TAGU"/>
    <property type="match status" value="1"/>
</dbReference>
<proteinExistence type="inferred from homology"/>
<dbReference type="AlphaFoldDB" id="A0A5P6VMH6"/>
<name>A0A5P6VMH6_PSEXY</name>
<dbReference type="OrthoDB" id="27330at2"/>
<gene>
    <name evidence="4" type="ORF">FXF36_02215</name>
</gene>
<evidence type="ECO:0000256" key="1">
    <source>
        <dbReference type="ARBA" id="ARBA00006068"/>
    </source>
</evidence>
<evidence type="ECO:0000256" key="2">
    <source>
        <dbReference type="SAM" id="Phobius"/>
    </source>
</evidence>
<feature type="transmembrane region" description="Helical" evidence="2">
    <location>
        <begin position="36"/>
        <end position="63"/>
    </location>
</feature>
<feature type="transmembrane region" description="Helical" evidence="2">
    <location>
        <begin position="70"/>
        <end position="92"/>
    </location>
</feature>
<keyword evidence="2" id="KW-0812">Transmembrane</keyword>
<evidence type="ECO:0000313" key="4">
    <source>
        <dbReference type="EMBL" id="QFJ53767.1"/>
    </source>
</evidence>
<organism evidence="4 5">
    <name type="scientific">Pseudobutyrivibrio xylanivorans</name>
    <dbReference type="NCBI Taxonomy" id="185007"/>
    <lineage>
        <taxon>Bacteria</taxon>
        <taxon>Bacillati</taxon>
        <taxon>Bacillota</taxon>
        <taxon>Clostridia</taxon>
        <taxon>Lachnospirales</taxon>
        <taxon>Lachnospiraceae</taxon>
        <taxon>Pseudobutyrivibrio</taxon>
    </lineage>
</organism>
<dbReference type="Proteomes" id="UP000327030">
    <property type="component" value="Chromosome 1"/>
</dbReference>
<protein>
    <submittedName>
        <fullName evidence="4">LytR family transcriptional regulator</fullName>
    </submittedName>
</protein>
<dbReference type="KEGG" id="pxv:FXF36_02215"/>
<evidence type="ECO:0000313" key="5">
    <source>
        <dbReference type="Proteomes" id="UP000327030"/>
    </source>
</evidence>
<feature type="domain" description="Cell envelope-related transcriptional attenuator" evidence="3">
    <location>
        <begin position="233"/>
        <end position="377"/>
    </location>
</feature>
<sequence>MKNNKREQVILKVLLCACAITIGTLLVVLLRHMMSISILPVLHCVVIVLLILLLFGAGGYFLLHKKTAYRVLGILLIVLSIVGNIEGIYFYLDSEEALKTIANQTTEITSYGVYVLKDSEAESIADLENEIVGVSEDISDKKLAKKLDKYSIITSTYDSPMSSVEGLINEECAGAVLNTSYVEMLEEKDNLRLVNEIKVSKKVEASNVISSEKPFVVYISGKDTWGHISVTSRSDVNIIAVVNPGTKHILLVSTPRDYYVPLSISNGVKDKLTHSGIYGIEVSEATMEMLYGIKMDHYFKLNYSGFEGLIDAMGGITVWSDYAFDVENIGHFKKGDNELSGLEALAFVRERHSFARGDVQRGVNQMNVIQSVVQKLTSKAILKNYGEILRKCDGTFATDLSSEEIADLVSFQLSNPGEWNIEKISVGGTGEYNNVYSLKKSVYVMDPNQDDIDNAKARIQEVLDEI</sequence>
<dbReference type="PANTHER" id="PTHR33392">
    <property type="entry name" value="POLYISOPRENYL-TEICHOIC ACID--PEPTIDOGLYCAN TEICHOIC ACID TRANSFERASE TAGU"/>
    <property type="match status" value="1"/>
</dbReference>
<dbReference type="InterPro" id="IPR050922">
    <property type="entry name" value="LytR/CpsA/Psr_CW_biosynth"/>
</dbReference>
<comment type="similarity">
    <text evidence="1">Belongs to the LytR/CpsA/Psr (LCP) family.</text>
</comment>
<dbReference type="RefSeq" id="WP_151622264.1">
    <property type="nucleotide sequence ID" value="NZ_CP043028.1"/>
</dbReference>
<accession>A0A5P6VMH6</accession>
<dbReference type="Gene3D" id="3.40.190.10">
    <property type="entry name" value="Periplasmic binding protein-like II"/>
    <property type="match status" value="1"/>
</dbReference>
<dbReference type="InterPro" id="IPR004474">
    <property type="entry name" value="LytR_CpsA_psr"/>
</dbReference>
<dbReference type="NCBIfam" id="TIGR00350">
    <property type="entry name" value="lytR_cpsA_psr"/>
    <property type="match status" value="1"/>
</dbReference>
<evidence type="ECO:0000259" key="3">
    <source>
        <dbReference type="Pfam" id="PF03816"/>
    </source>
</evidence>
<dbReference type="Pfam" id="PF03816">
    <property type="entry name" value="LytR_cpsA_psr"/>
    <property type="match status" value="1"/>
</dbReference>
<reference evidence="5" key="1">
    <citation type="submission" date="2019-08" db="EMBL/GenBank/DDBJ databases">
        <title>Complete Genome Sequence of the Polysaccharide-Degrading Rumen Bacterium Pseudobutyrivibrio xylanivorans MA3014.</title>
        <authorList>
            <person name="Palevich N."/>
            <person name="Maclean P.H."/>
            <person name="Kelly W.J."/>
            <person name="Leahy S.C."/>
            <person name="Rakonjac J."/>
            <person name="Attwood G.T."/>
        </authorList>
    </citation>
    <scope>NUCLEOTIDE SEQUENCE [LARGE SCALE GENOMIC DNA]</scope>
    <source>
        <strain evidence="5">MA3014</strain>
    </source>
</reference>
<keyword evidence="2" id="KW-0472">Membrane</keyword>
<feature type="transmembrane region" description="Helical" evidence="2">
    <location>
        <begin position="9"/>
        <end position="30"/>
    </location>
</feature>
<keyword evidence="2" id="KW-1133">Transmembrane helix</keyword>
<dbReference type="EMBL" id="CP043028">
    <property type="protein sequence ID" value="QFJ53767.1"/>
    <property type="molecule type" value="Genomic_DNA"/>
</dbReference>
<dbReference type="Gene3D" id="3.40.630.190">
    <property type="entry name" value="LCP protein"/>
    <property type="match status" value="1"/>
</dbReference>